<dbReference type="SUPFAM" id="SSF53850">
    <property type="entry name" value="Periplasmic binding protein-like II"/>
    <property type="match status" value="1"/>
</dbReference>
<proteinExistence type="inferred from homology"/>
<keyword evidence="3" id="KW-0732">Signal</keyword>
<dbReference type="AlphaFoldDB" id="A0A2M9HGH9"/>
<protein>
    <submittedName>
        <fullName evidence="7">Metal ABC transporter substrate-binding protein</fullName>
    </submittedName>
</protein>
<dbReference type="PANTHER" id="PTHR30429">
    <property type="entry name" value="D-METHIONINE-BINDING LIPOPROTEIN METQ"/>
    <property type="match status" value="1"/>
</dbReference>
<name>A0A2M9HGH9_9BIFI</name>
<evidence type="ECO:0000313" key="7">
    <source>
        <dbReference type="EMBL" id="PJM75893.1"/>
    </source>
</evidence>
<evidence type="ECO:0000256" key="5">
    <source>
        <dbReference type="ARBA" id="ARBA00023139"/>
    </source>
</evidence>
<sequence>MHAANRPRRGNTTMRLGHWQRGVAAIAAIVGLVASLAACGGSANSQSDKTITLGATPGPYAELFKKGVQPILEKEGYTVQYKNFNDPQAADDATERGLVDLTVTQHRAYMQAFNKAKDAHLVDAGVLPSLSTGLYSDKQHSLKNVKSGDLVLVPQDSSNLSRALVLLSDIGWISLNPKTDIAKLTPNDIVKNPHNLNIKLVDRASVPRNLPDADWGVICGQPAYNAKVDQKLLVAKEHFRPEFLNRIVIKDTSRDEAWVKAVANAYHSKEFKHFLETDPSRSYWYVPEDNA</sequence>
<dbReference type="InterPro" id="IPR004872">
    <property type="entry name" value="Lipoprotein_NlpA"/>
</dbReference>
<evidence type="ECO:0000313" key="8">
    <source>
        <dbReference type="Proteomes" id="UP000231451"/>
    </source>
</evidence>
<comment type="similarity">
    <text evidence="2">Belongs to the NlpA lipoprotein family.</text>
</comment>
<evidence type="ECO:0000256" key="4">
    <source>
        <dbReference type="ARBA" id="ARBA00023136"/>
    </source>
</evidence>
<evidence type="ECO:0000256" key="1">
    <source>
        <dbReference type="ARBA" id="ARBA00004635"/>
    </source>
</evidence>
<evidence type="ECO:0000256" key="6">
    <source>
        <dbReference type="ARBA" id="ARBA00023288"/>
    </source>
</evidence>
<gene>
    <name evidence="7" type="ORF">CSQ87_03265</name>
</gene>
<dbReference type="OrthoDB" id="9812878at2"/>
<dbReference type="Proteomes" id="UP000231451">
    <property type="component" value="Unassembled WGS sequence"/>
</dbReference>
<reference evidence="7 8" key="1">
    <citation type="submission" date="2017-10" db="EMBL/GenBank/DDBJ databases">
        <title>Draft genome sequences of strains TRE 1, TRE 9, TRE H and TRI 7, isolated from tamarins, belonging to four potential novel Bifidobacterium species.</title>
        <authorList>
            <person name="Mattarelli P."/>
            <person name="Modesto M."/>
            <person name="Puglisi E."/>
            <person name="Morelli L."/>
            <person name="Spezio C."/>
            <person name="Bonetti A."/>
            <person name="Sandri C."/>
        </authorList>
    </citation>
    <scope>NUCLEOTIDE SEQUENCE [LARGE SCALE GENOMIC DNA]</scope>
    <source>
        <strain evidence="8">TRI7</strain>
    </source>
</reference>
<evidence type="ECO:0000256" key="2">
    <source>
        <dbReference type="ARBA" id="ARBA00008973"/>
    </source>
</evidence>
<keyword evidence="8" id="KW-1185">Reference proteome</keyword>
<dbReference type="EMBL" id="PEBK01000002">
    <property type="protein sequence ID" value="PJM75893.1"/>
    <property type="molecule type" value="Genomic_DNA"/>
</dbReference>
<keyword evidence="6" id="KW-0449">Lipoprotein</keyword>
<dbReference type="PANTHER" id="PTHR30429:SF0">
    <property type="entry name" value="METHIONINE-BINDING LIPOPROTEIN METQ"/>
    <property type="match status" value="1"/>
</dbReference>
<keyword evidence="4" id="KW-0472">Membrane</keyword>
<dbReference type="GO" id="GO:0016020">
    <property type="term" value="C:membrane"/>
    <property type="evidence" value="ECO:0007669"/>
    <property type="project" value="UniProtKB-SubCell"/>
</dbReference>
<comment type="caution">
    <text evidence="7">The sequence shown here is derived from an EMBL/GenBank/DDBJ whole genome shotgun (WGS) entry which is preliminary data.</text>
</comment>
<evidence type="ECO:0000256" key="3">
    <source>
        <dbReference type="ARBA" id="ARBA00022729"/>
    </source>
</evidence>
<keyword evidence="5" id="KW-0564">Palmitate</keyword>
<comment type="subcellular location">
    <subcellularLocation>
        <location evidence="1">Membrane</location>
        <topology evidence="1">Lipid-anchor</topology>
    </subcellularLocation>
</comment>
<organism evidence="7 8">
    <name type="scientific">Bifidobacterium simiarum</name>
    <dbReference type="NCBI Taxonomy" id="2045441"/>
    <lineage>
        <taxon>Bacteria</taxon>
        <taxon>Bacillati</taxon>
        <taxon>Actinomycetota</taxon>
        <taxon>Actinomycetes</taxon>
        <taxon>Bifidobacteriales</taxon>
        <taxon>Bifidobacteriaceae</taxon>
        <taxon>Bifidobacterium</taxon>
    </lineage>
</organism>
<dbReference type="Pfam" id="PF03180">
    <property type="entry name" value="Lipoprotein_9"/>
    <property type="match status" value="1"/>
</dbReference>
<accession>A0A2M9HGH9</accession>
<dbReference type="Gene3D" id="3.40.190.10">
    <property type="entry name" value="Periplasmic binding protein-like II"/>
    <property type="match status" value="2"/>
</dbReference>